<dbReference type="Proteomes" id="UP001153714">
    <property type="component" value="Chromosome 2"/>
</dbReference>
<dbReference type="Gene3D" id="1.20.920.20">
    <property type="match status" value="1"/>
</dbReference>
<dbReference type="GO" id="GO:0045505">
    <property type="term" value="F:dynein intermediate chain binding"/>
    <property type="evidence" value="ECO:0007669"/>
    <property type="project" value="InterPro"/>
</dbReference>
<evidence type="ECO:0000313" key="20">
    <source>
        <dbReference type="EMBL" id="CAG9789199.1"/>
    </source>
</evidence>
<gene>
    <name evidence="20" type="ORF">DIATSA_LOCUS6951</name>
</gene>
<dbReference type="Pfam" id="PF12781">
    <property type="entry name" value="AAA_9"/>
    <property type="match status" value="1"/>
</dbReference>
<evidence type="ECO:0000259" key="18">
    <source>
        <dbReference type="Pfam" id="PF17852"/>
    </source>
</evidence>
<evidence type="ECO:0000256" key="4">
    <source>
        <dbReference type="ARBA" id="ARBA00022701"/>
    </source>
</evidence>
<feature type="coiled-coil region" evidence="14">
    <location>
        <begin position="849"/>
        <end position="890"/>
    </location>
</feature>
<evidence type="ECO:0000259" key="16">
    <source>
        <dbReference type="Pfam" id="PF12780"/>
    </source>
</evidence>
<evidence type="ECO:0000313" key="21">
    <source>
        <dbReference type="Proteomes" id="UP001153714"/>
    </source>
</evidence>
<dbReference type="Gene3D" id="3.40.50.300">
    <property type="entry name" value="P-loop containing nucleotide triphosphate hydrolases"/>
    <property type="match status" value="3"/>
</dbReference>
<evidence type="ECO:0000256" key="14">
    <source>
        <dbReference type="SAM" id="Coils"/>
    </source>
</evidence>
<evidence type="ECO:0000256" key="13">
    <source>
        <dbReference type="ARBA" id="ARBA00023273"/>
    </source>
</evidence>
<dbReference type="GO" id="GO:0005874">
    <property type="term" value="C:microtubule"/>
    <property type="evidence" value="ECO:0007669"/>
    <property type="project" value="UniProtKB-KW"/>
</dbReference>
<dbReference type="Gene3D" id="6.10.140.1060">
    <property type="match status" value="1"/>
</dbReference>
<keyword evidence="11" id="KW-0505">Motor protein</keyword>
<dbReference type="GO" id="GO:0005930">
    <property type="term" value="C:axoneme"/>
    <property type="evidence" value="ECO:0007669"/>
    <property type="project" value="UniProtKB-SubCell"/>
</dbReference>
<keyword evidence="13" id="KW-0966">Cell projection</keyword>
<reference evidence="20" key="2">
    <citation type="submission" date="2022-10" db="EMBL/GenBank/DDBJ databases">
        <authorList>
            <consortium name="ENA_rothamsted_submissions"/>
            <consortium name="culmorum"/>
            <person name="King R."/>
        </authorList>
    </citation>
    <scope>NUCLEOTIDE SEQUENCE</scope>
</reference>
<evidence type="ECO:0000256" key="1">
    <source>
        <dbReference type="ARBA" id="ARBA00004430"/>
    </source>
</evidence>
<feature type="domain" description="Dynein heavy chain 3 AAA+ lid" evidence="19">
    <location>
        <begin position="292"/>
        <end position="390"/>
    </location>
</feature>
<comment type="similarity">
    <text evidence="2">Belongs to the dynein heavy chain family.</text>
</comment>
<feature type="domain" description="Dynein heavy chain AAA 5 extension" evidence="18">
    <location>
        <begin position="4"/>
        <end position="121"/>
    </location>
</feature>
<keyword evidence="10" id="KW-0969">Cilium</keyword>
<dbReference type="PANTHER" id="PTHR45703">
    <property type="entry name" value="DYNEIN HEAVY CHAIN"/>
    <property type="match status" value="1"/>
</dbReference>
<keyword evidence="3" id="KW-0963">Cytoplasm</keyword>
<evidence type="ECO:0000259" key="15">
    <source>
        <dbReference type="Pfam" id="PF12777"/>
    </source>
</evidence>
<keyword evidence="12" id="KW-0206">Cytoskeleton</keyword>
<dbReference type="OrthoDB" id="447173at2759"/>
<keyword evidence="6" id="KW-0547">Nucleotide-binding</keyword>
<dbReference type="Pfam" id="PF12775">
    <property type="entry name" value="AAA_7"/>
    <property type="match status" value="1"/>
</dbReference>
<reference evidence="20" key="1">
    <citation type="submission" date="2021-12" db="EMBL/GenBank/DDBJ databases">
        <authorList>
            <person name="King R."/>
        </authorList>
    </citation>
    <scope>NUCLEOTIDE SEQUENCE</scope>
</reference>
<dbReference type="AlphaFoldDB" id="A0A9N9WCK8"/>
<sequence length="1257" mass="142067">MLTVFFDKYIPSLLESCKKYKKITPLTELQQIQLTCYLLECFLNKSLLPSECPKEWYETYFVFCIVWGFGSALFQDQLVDWRNEFSKWFCNEFKQIKFPSTGNVFSFFIDPETKKFLPWSEKVENFELDPDIPLQVRIQTTRIRFFMDLLIAKQKPVMLVGSAGSGKTVSVAAKLNALPDSFAIANAPLNFYTTSEMIQKVLEKPLEKKSGRNFGPPGSKFMIYFVDDMNMPEVDKYGTVQPHTLIRQFMDYKHCFPGLDACFHIYKQILSQHLANPLNKFGVAVIRYAEPLVNAALALHNKLSSVFLPTAIKFHYIFNLRDLSNIFQGILFTTGDAIKQQSELIRLWMHEATRVYSDKLVDSSDNENFSKLITEVIKKNCEDFDENVVFEKPLIYCHFAEGIGDPKYFPIKDWPQIKKLLDESLSGYNDLVATMNLVLFEDAMYHICRINRILEAPRGNALLVGVGGSGKQSLSRLSAFISSLEVFQLQLRKGYGINDLKLDLAGLYMKAGLKNIGNIFLMTDAQVAEERFLVLINDLLASGEIPELFADDEIENIINGVRGEASLVEPVAVFMSHVHQSVNRMSAVYFQNERRYNYTTPKTFLEQITLYSKLLNEKTKNLIMMIARLENGLEKLASCAADVAVLKVTLAEQEIELKIKNKAAEELIEVVGAESEKVSKEKAFAAEEEKKVKVIEEDVTIKAKICADDLAKAEPALIAAQEALNTLNKNNLTELKSFGSPPDAVVNVTAAVLVLFSKKGKIPKDRSWKACKLMMAKVDQFLNDLVYYDKENIHPDVIKAVQPYIKNPEFNAEFIMSKSAAAAGLCSWVINIAKFYDVYVVVEPKRRALNAANAELQAARDKLAFLTDQIKELEEKLEVLLKAFQEAVNEKMKCQAEADATNATIDLANRLVNGLASEKIRWSATVVNLKESGVMLPGDVLLVTAFISYVGCFMRAYRQQLMNEDWVPMLAKTNPKIETTEGLDPLSMLTDDAQVAVWNNEGLPTDTMSTENATILTNSARWPLMIDPQLQGIKWIKSRYGDALVTIRLTQRNYLDRIERAVNNGNVVMLENIGESVDAVLEPLLGRVLIRKGKVLKIGDREIDYNPQFRLIMQTKLANPHYQPEMQAQCTLINFTVTRDGLEEQLLGEVVKAERPDLESLRAGLTKQQNDFKITLKTLEDDLLKRLSSAGPDILSDSALVINLETTKKTAADIEIKVEEGKITAVKIDEARERYRLVATICTNNIREKITLFVSLH</sequence>
<evidence type="ECO:0000256" key="10">
    <source>
        <dbReference type="ARBA" id="ARBA00023069"/>
    </source>
</evidence>
<proteinExistence type="inferred from homology"/>
<evidence type="ECO:0000259" key="17">
    <source>
        <dbReference type="Pfam" id="PF12781"/>
    </source>
</evidence>
<keyword evidence="8" id="KW-0243">Dynein</keyword>
<keyword evidence="5" id="KW-0677">Repeat</keyword>
<evidence type="ECO:0000256" key="7">
    <source>
        <dbReference type="ARBA" id="ARBA00022840"/>
    </source>
</evidence>
<keyword evidence="4" id="KW-0493">Microtubule</keyword>
<dbReference type="InterPro" id="IPR041466">
    <property type="entry name" value="Dynein_AAA5_ext"/>
</dbReference>
<evidence type="ECO:0000256" key="5">
    <source>
        <dbReference type="ARBA" id="ARBA00022737"/>
    </source>
</evidence>
<comment type="subcellular location">
    <subcellularLocation>
        <location evidence="1">Cytoplasm</location>
        <location evidence="1">Cytoskeleton</location>
        <location evidence="1">Cilium axoneme</location>
    </subcellularLocation>
</comment>
<dbReference type="GO" id="GO:0007018">
    <property type="term" value="P:microtubule-based movement"/>
    <property type="evidence" value="ECO:0007669"/>
    <property type="project" value="InterPro"/>
</dbReference>
<dbReference type="Gene3D" id="1.20.920.30">
    <property type="match status" value="1"/>
</dbReference>
<evidence type="ECO:0000259" key="19">
    <source>
        <dbReference type="Pfam" id="PF17857"/>
    </source>
</evidence>
<dbReference type="Pfam" id="PF12780">
    <property type="entry name" value="AAA_8"/>
    <property type="match status" value="2"/>
</dbReference>
<evidence type="ECO:0000256" key="6">
    <source>
        <dbReference type="ARBA" id="ARBA00022741"/>
    </source>
</evidence>
<dbReference type="FunFam" id="1.20.920.30:FF:000003">
    <property type="entry name" value="Dynein axonemal heavy chain 17"/>
    <property type="match status" value="1"/>
</dbReference>
<keyword evidence="9 14" id="KW-0175">Coiled coil</keyword>
<dbReference type="FunFam" id="3.40.50.300:FF:000049">
    <property type="entry name" value="Dynein, axonemal, heavy chain 5"/>
    <property type="match status" value="1"/>
</dbReference>
<evidence type="ECO:0000256" key="12">
    <source>
        <dbReference type="ARBA" id="ARBA00023212"/>
    </source>
</evidence>
<accession>A0A9N9WCK8</accession>
<dbReference type="Pfam" id="PF17852">
    <property type="entry name" value="Dynein_AAA_lid"/>
    <property type="match status" value="1"/>
</dbReference>
<evidence type="ECO:0000256" key="3">
    <source>
        <dbReference type="ARBA" id="ARBA00022490"/>
    </source>
</evidence>
<evidence type="ECO:0000256" key="11">
    <source>
        <dbReference type="ARBA" id="ARBA00023175"/>
    </source>
</evidence>
<name>A0A9N9WCK8_9NEOP</name>
<dbReference type="InterPro" id="IPR041589">
    <property type="entry name" value="DNAH3_AAA_lid_1"/>
</dbReference>
<dbReference type="SUPFAM" id="SSF52540">
    <property type="entry name" value="P-loop containing nucleoside triphosphate hydrolases"/>
    <property type="match status" value="2"/>
</dbReference>
<dbReference type="EMBL" id="OU893333">
    <property type="protein sequence ID" value="CAG9789199.1"/>
    <property type="molecule type" value="Genomic_DNA"/>
</dbReference>
<dbReference type="Pfam" id="PF17857">
    <property type="entry name" value="AAA_lid_1"/>
    <property type="match status" value="1"/>
</dbReference>
<keyword evidence="7" id="KW-0067">ATP-binding</keyword>
<dbReference type="FunFam" id="1.20.920.20:FF:000003">
    <property type="entry name" value="Dynein axonemal heavy chain 17"/>
    <property type="match status" value="1"/>
</dbReference>
<dbReference type="GO" id="GO:0030286">
    <property type="term" value="C:dynein complex"/>
    <property type="evidence" value="ECO:0007669"/>
    <property type="project" value="UniProtKB-KW"/>
</dbReference>
<protein>
    <recommendedName>
        <fullName evidence="22">Dynein beta chain, ciliary-like</fullName>
    </recommendedName>
</protein>
<dbReference type="GO" id="GO:0051959">
    <property type="term" value="F:dynein light intermediate chain binding"/>
    <property type="evidence" value="ECO:0007669"/>
    <property type="project" value="InterPro"/>
</dbReference>
<organism evidence="20 21">
    <name type="scientific">Diatraea saccharalis</name>
    <name type="common">sugarcane borer</name>
    <dbReference type="NCBI Taxonomy" id="40085"/>
    <lineage>
        <taxon>Eukaryota</taxon>
        <taxon>Metazoa</taxon>
        <taxon>Ecdysozoa</taxon>
        <taxon>Arthropoda</taxon>
        <taxon>Hexapoda</taxon>
        <taxon>Insecta</taxon>
        <taxon>Pterygota</taxon>
        <taxon>Neoptera</taxon>
        <taxon>Endopterygota</taxon>
        <taxon>Lepidoptera</taxon>
        <taxon>Glossata</taxon>
        <taxon>Ditrysia</taxon>
        <taxon>Pyraloidea</taxon>
        <taxon>Crambidae</taxon>
        <taxon>Crambinae</taxon>
        <taxon>Diatraea</taxon>
    </lineage>
</organism>
<evidence type="ECO:0008006" key="22">
    <source>
        <dbReference type="Google" id="ProtNLM"/>
    </source>
</evidence>
<dbReference type="GO" id="GO:0005524">
    <property type="term" value="F:ATP binding"/>
    <property type="evidence" value="ECO:0007669"/>
    <property type="project" value="UniProtKB-KW"/>
</dbReference>
<dbReference type="Pfam" id="PF12777">
    <property type="entry name" value="MT"/>
    <property type="match status" value="1"/>
</dbReference>
<feature type="domain" description="Dynein heavy chain AAA module D4" evidence="16">
    <location>
        <begin position="435"/>
        <end position="565"/>
    </location>
</feature>
<keyword evidence="21" id="KW-1185">Reference proteome</keyword>
<feature type="domain" description="Dynein heavy chain AAA module D4" evidence="16">
    <location>
        <begin position="567"/>
        <end position="614"/>
    </location>
</feature>
<evidence type="ECO:0000256" key="8">
    <source>
        <dbReference type="ARBA" id="ARBA00023017"/>
    </source>
</evidence>
<dbReference type="InterPro" id="IPR024743">
    <property type="entry name" value="Dynein_HC_stalk"/>
</dbReference>
<dbReference type="InterPro" id="IPR027417">
    <property type="entry name" value="P-loop_NTPase"/>
</dbReference>
<feature type="domain" description="Dynein heavy chain ATP-binding dynein motor region" evidence="17">
    <location>
        <begin position="998"/>
        <end position="1214"/>
    </location>
</feature>
<evidence type="ECO:0000256" key="2">
    <source>
        <dbReference type="ARBA" id="ARBA00008887"/>
    </source>
</evidence>
<dbReference type="InterPro" id="IPR026983">
    <property type="entry name" value="DHC"/>
</dbReference>
<dbReference type="Gene3D" id="1.10.472.130">
    <property type="match status" value="1"/>
</dbReference>
<dbReference type="InterPro" id="IPR035706">
    <property type="entry name" value="AAA_9"/>
</dbReference>
<evidence type="ECO:0000256" key="9">
    <source>
        <dbReference type="ARBA" id="ARBA00023054"/>
    </source>
</evidence>
<dbReference type="InterPro" id="IPR024317">
    <property type="entry name" value="Dynein_heavy_chain_D4_dom"/>
</dbReference>
<feature type="domain" description="Dynein heavy chain coiled coil stalk" evidence="15">
    <location>
        <begin position="628"/>
        <end position="970"/>
    </location>
</feature>
<dbReference type="PANTHER" id="PTHR45703:SF8">
    <property type="entry name" value="DYNEINS HEAVY CHAIN"/>
    <property type="match status" value="1"/>
</dbReference>